<name>A0A4V1IQ33_9FUNG</name>
<feature type="region of interest" description="Disordered" evidence="2">
    <location>
        <begin position="215"/>
        <end position="242"/>
    </location>
</feature>
<protein>
    <submittedName>
        <fullName evidence="3">Uncharacterized protein</fullName>
    </submittedName>
</protein>
<evidence type="ECO:0000256" key="1">
    <source>
        <dbReference type="SAM" id="Coils"/>
    </source>
</evidence>
<reference evidence="4" key="1">
    <citation type="journal article" date="2018" name="Nat. Microbiol.">
        <title>Leveraging single-cell genomics to expand the fungal tree of life.</title>
        <authorList>
            <person name="Ahrendt S.R."/>
            <person name="Quandt C.A."/>
            <person name="Ciobanu D."/>
            <person name="Clum A."/>
            <person name="Salamov A."/>
            <person name="Andreopoulos B."/>
            <person name="Cheng J.F."/>
            <person name="Woyke T."/>
            <person name="Pelin A."/>
            <person name="Henrissat B."/>
            <person name="Reynolds N.K."/>
            <person name="Benny G.L."/>
            <person name="Smith M.E."/>
            <person name="James T.Y."/>
            <person name="Grigoriev I.V."/>
        </authorList>
    </citation>
    <scope>NUCLEOTIDE SEQUENCE [LARGE SCALE GENOMIC DNA]</scope>
</reference>
<proteinExistence type="predicted"/>
<accession>A0A4V1IQ33</accession>
<organism evidence="3 4">
    <name type="scientific">Blyttiomyces helicus</name>
    <dbReference type="NCBI Taxonomy" id="388810"/>
    <lineage>
        <taxon>Eukaryota</taxon>
        <taxon>Fungi</taxon>
        <taxon>Fungi incertae sedis</taxon>
        <taxon>Chytridiomycota</taxon>
        <taxon>Chytridiomycota incertae sedis</taxon>
        <taxon>Chytridiomycetes</taxon>
        <taxon>Chytridiomycetes incertae sedis</taxon>
        <taxon>Blyttiomyces</taxon>
    </lineage>
</organism>
<keyword evidence="1" id="KW-0175">Coiled coil</keyword>
<evidence type="ECO:0000313" key="3">
    <source>
        <dbReference type="EMBL" id="RKO85157.1"/>
    </source>
</evidence>
<gene>
    <name evidence="3" type="ORF">BDK51DRAFT_40092</name>
</gene>
<dbReference type="AlphaFoldDB" id="A0A4V1IQ33"/>
<feature type="coiled-coil region" evidence="1">
    <location>
        <begin position="127"/>
        <end position="214"/>
    </location>
</feature>
<keyword evidence="4" id="KW-1185">Reference proteome</keyword>
<dbReference type="Proteomes" id="UP000269721">
    <property type="component" value="Unassembled WGS sequence"/>
</dbReference>
<evidence type="ECO:0000256" key="2">
    <source>
        <dbReference type="SAM" id="MobiDB-lite"/>
    </source>
</evidence>
<sequence length="242" mass="26891">MAEVRLFSKSLGRQLEGGKLLRAARDFRAAVEAGIKVATTFTSCPDDPLSRSCAQLVAASMHQGTRAEEFFYCFDRVDAAARAALGKDLLPRLRRLSLGGVSADAYEARELVLASQERRLNERDQLLTRSISENAELNADFRKLEREAAVREQVLGDEVARLRDALAEAMAALQYEQERVRAREVVFAEERALREMAQKRIAELEGHLARIEVESAPNRPSVIGPHKPRNGLPPGLRRSADA</sequence>
<evidence type="ECO:0000313" key="4">
    <source>
        <dbReference type="Proteomes" id="UP000269721"/>
    </source>
</evidence>
<dbReference type="EMBL" id="KZ999348">
    <property type="protein sequence ID" value="RKO85157.1"/>
    <property type="molecule type" value="Genomic_DNA"/>
</dbReference>